<name>A0ABR8PWA0_9CLOT</name>
<dbReference type="RefSeq" id="WP_191769386.1">
    <property type="nucleotide sequence ID" value="NZ_JACSRA010000024.1"/>
</dbReference>
<evidence type="ECO:0000313" key="2">
    <source>
        <dbReference type="EMBL" id="MBD7912438.1"/>
    </source>
</evidence>
<feature type="chain" id="PRO_5046621842" description="DUF3221 domain-containing protein" evidence="1">
    <location>
        <begin position="23"/>
        <end position="115"/>
    </location>
</feature>
<organism evidence="2 3">
    <name type="scientific">Clostridium cibarium</name>
    <dbReference type="NCBI Taxonomy" id="2762247"/>
    <lineage>
        <taxon>Bacteria</taxon>
        <taxon>Bacillati</taxon>
        <taxon>Bacillota</taxon>
        <taxon>Clostridia</taxon>
        <taxon>Eubacteriales</taxon>
        <taxon>Clostridiaceae</taxon>
        <taxon>Clostridium</taxon>
    </lineage>
</organism>
<reference evidence="2 3" key="1">
    <citation type="submission" date="2020-08" db="EMBL/GenBank/DDBJ databases">
        <title>A Genomic Blueprint of the Chicken Gut Microbiome.</title>
        <authorList>
            <person name="Gilroy R."/>
            <person name="Ravi A."/>
            <person name="Getino M."/>
            <person name="Pursley I."/>
            <person name="Horton D.L."/>
            <person name="Alikhan N.-F."/>
            <person name="Baker D."/>
            <person name="Gharbi K."/>
            <person name="Hall N."/>
            <person name="Watson M."/>
            <person name="Adriaenssens E.M."/>
            <person name="Foster-Nyarko E."/>
            <person name="Jarju S."/>
            <person name="Secka A."/>
            <person name="Antonio M."/>
            <person name="Oren A."/>
            <person name="Chaudhuri R."/>
            <person name="La Ragione R.M."/>
            <person name="Hildebrand F."/>
            <person name="Pallen M.J."/>
        </authorList>
    </citation>
    <scope>NUCLEOTIDE SEQUENCE [LARGE SCALE GENOMIC DNA]</scope>
    <source>
        <strain evidence="2 3">Sa3CVN1</strain>
    </source>
</reference>
<keyword evidence="3" id="KW-1185">Reference proteome</keyword>
<dbReference type="Proteomes" id="UP000627781">
    <property type="component" value="Unassembled WGS sequence"/>
</dbReference>
<dbReference type="EMBL" id="JACSRA010000024">
    <property type="protein sequence ID" value="MBD7912438.1"/>
    <property type="molecule type" value="Genomic_DNA"/>
</dbReference>
<evidence type="ECO:0000313" key="3">
    <source>
        <dbReference type="Proteomes" id="UP000627781"/>
    </source>
</evidence>
<gene>
    <name evidence="2" type="ORF">H9661_13825</name>
</gene>
<proteinExistence type="predicted"/>
<keyword evidence="1" id="KW-0732">Signal</keyword>
<comment type="caution">
    <text evidence="2">The sequence shown here is derived from an EMBL/GenBank/DDBJ whole genome shotgun (WGS) entry which is preliminary data.</text>
</comment>
<protein>
    <recommendedName>
        <fullName evidence="4">DUF3221 domain-containing protein</fullName>
    </recommendedName>
</protein>
<feature type="signal peptide" evidence="1">
    <location>
        <begin position="1"/>
        <end position="22"/>
    </location>
</feature>
<accession>A0ABR8PWA0</accession>
<evidence type="ECO:0000256" key="1">
    <source>
        <dbReference type="SAM" id="SignalP"/>
    </source>
</evidence>
<dbReference type="PROSITE" id="PS51257">
    <property type="entry name" value="PROKAR_LIPOPROTEIN"/>
    <property type="match status" value="1"/>
</dbReference>
<evidence type="ECO:0008006" key="4">
    <source>
        <dbReference type="Google" id="ProtNLM"/>
    </source>
</evidence>
<sequence length="115" mass="12931">MKKLNAIKYLLLVLSVFLIGCSDNTGKDTQKKEDSIMRLNVIEASDTGITAAEENKIDLKYNIPNSQIEITDTNDNSLSWNELKNAKVIEVHYSGSILERYPAVFEKIIKVVIIS</sequence>